<keyword evidence="1" id="KW-0732">Signal</keyword>
<dbReference type="InterPro" id="IPR013517">
    <property type="entry name" value="FG-GAP"/>
</dbReference>
<dbReference type="InterPro" id="IPR028994">
    <property type="entry name" value="Integrin_alpha_N"/>
</dbReference>
<comment type="caution">
    <text evidence="2">The sequence shown here is derived from an EMBL/GenBank/DDBJ whole genome shotgun (WGS) entry which is preliminary data.</text>
</comment>
<dbReference type="Gene3D" id="2.130.10.130">
    <property type="entry name" value="Integrin alpha, N-terminal"/>
    <property type="match status" value="1"/>
</dbReference>
<reference evidence="2" key="1">
    <citation type="submission" date="2022-11" db="EMBL/GenBank/DDBJ databases">
        <title>Minimal conservation of predation-associated metabolite biosynthetic gene clusters underscores biosynthetic potential of Myxococcota including descriptions for ten novel species: Archangium lansinium sp. nov., Myxococcus landrumus sp. nov., Nannocystis bai.</title>
        <authorList>
            <person name="Ahearne A."/>
            <person name="Stevens C."/>
            <person name="Phillips K."/>
        </authorList>
    </citation>
    <scope>NUCLEOTIDE SEQUENCE</scope>
    <source>
        <strain evidence="2">Na p29</strain>
    </source>
</reference>
<keyword evidence="3" id="KW-1185">Reference proteome</keyword>
<gene>
    <name evidence="2" type="ORF">OV079_42320</name>
</gene>
<dbReference type="EMBL" id="JAPNKE010000002">
    <property type="protein sequence ID" value="MCY1012075.1"/>
    <property type="molecule type" value="Genomic_DNA"/>
</dbReference>
<dbReference type="PANTHER" id="PTHR46580">
    <property type="entry name" value="SENSOR KINASE-RELATED"/>
    <property type="match status" value="1"/>
</dbReference>
<evidence type="ECO:0000313" key="2">
    <source>
        <dbReference type="EMBL" id="MCY1012075.1"/>
    </source>
</evidence>
<sequence>MTELRRARGERWKLVAALPFAIDASGPLRAGDVDGDGDADLVYLHHAGMLVTHAGGLEGLAEGTSGPFVSEGALGPWLGDVDRDGRLDAMLLSWGGGAHVYRGDGRGGFAGAPQTWPIGWSSGPLVTGDVDGDGYGDLLAAAGYDGGATLRVCHGGEDGPRGDCRDHTLGAEEAAIGGLAVEDVDGDGVTDVLAVLVAGTSRQLVFGRGGAGELALHHKSLPDGGSETTADGELRRARLDDDGAEWVYVDREGLTRLGVRAR</sequence>
<dbReference type="RefSeq" id="WP_267778777.1">
    <property type="nucleotide sequence ID" value="NZ_JAPNKE010000002.1"/>
</dbReference>
<organism evidence="2 3">
    <name type="scientific">Nannocystis pusilla</name>
    <dbReference type="NCBI Taxonomy" id="889268"/>
    <lineage>
        <taxon>Bacteria</taxon>
        <taxon>Pseudomonadati</taxon>
        <taxon>Myxococcota</taxon>
        <taxon>Polyangia</taxon>
        <taxon>Nannocystales</taxon>
        <taxon>Nannocystaceae</taxon>
        <taxon>Nannocystis</taxon>
    </lineage>
</organism>
<evidence type="ECO:0000256" key="1">
    <source>
        <dbReference type="ARBA" id="ARBA00022729"/>
    </source>
</evidence>
<dbReference type="SUPFAM" id="SSF69318">
    <property type="entry name" value="Integrin alpha N-terminal domain"/>
    <property type="match status" value="1"/>
</dbReference>
<name>A0A9X3EYY3_9BACT</name>
<dbReference type="PANTHER" id="PTHR46580:SF2">
    <property type="entry name" value="MAM DOMAIN-CONTAINING PROTEIN"/>
    <property type="match status" value="1"/>
</dbReference>
<evidence type="ECO:0000313" key="3">
    <source>
        <dbReference type="Proteomes" id="UP001150924"/>
    </source>
</evidence>
<proteinExistence type="predicted"/>
<protein>
    <submittedName>
        <fullName evidence="2">FG-GAP-like repeat-containing protein</fullName>
    </submittedName>
</protein>
<dbReference type="Proteomes" id="UP001150924">
    <property type="component" value="Unassembled WGS sequence"/>
</dbReference>
<dbReference type="Pfam" id="PF13517">
    <property type="entry name" value="FG-GAP_3"/>
    <property type="match status" value="1"/>
</dbReference>
<accession>A0A9X3EYY3</accession>
<dbReference type="AlphaFoldDB" id="A0A9X3EYY3"/>